<gene>
    <name evidence="1" type="ORF">PM001_LOCUS918</name>
</gene>
<name>A0AAV1T3Q8_9STRA</name>
<protein>
    <submittedName>
        <fullName evidence="1">Uncharacterized protein</fullName>
    </submittedName>
</protein>
<organism evidence="1 2">
    <name type="scientific">Peronospora matthiolae</name>
    <dbReference type="NCBI Taxonomy" id="2874970"/>
    <lineage>
        <taxon>Eukaryota</taxon>
        <taxon>Sar</taxon>
        <taxon>Stramenopiles</taxon>
        <taxon>Oomycota</taxon>
        <taxon>Peronosporomycetes</taxon>
        <taxon>Peronosporales</taxon>
        <taxon>Peronosporaceae</taxon>
        <taxon>Peronospora</taxon>
    </lineage>
</organism>
<dbReference type="AlphaFoldDB" id="A0AAV1T3Q8"/>
<comment type="caution">
    <text evidence="1">The sequence shown here is derived from an EMBL/GenBank/DDBJ whole genome shotgun (WGS) entry which is preliminary data.</text>
</comment>
<evidence type="ECO:0000313" key="2">
    <source>
        <dbReference type="Proteomes" id="UP001162060"/>
    </source>
</evidence>
<accession>A0AAV1T3Q8</accession>
<dbReference type="Proteomes" id="UP001162060">
    <property type="component" value="Unassembled WGS sequence"/>
</dbReference>
<sequence length="71" mass="7839">MEGDIKLSEAWMFNSSAIQHVEFSKECMKNCHKISPANVHSVDDGAIQTVGNGDMVILMRNQHSASKACFL</sequence>
<proteinExistence type="predicted"/>
<reference evidence="1" key="1">
    <citation type="submission" date="2024-01" db="EMBL/GenBank/DDBJ databases">
        <authorList>
            <person name="Webb A."/>
        </authorList>
    </citation>
    <scope>NUCLEOTIDE SEQUENCE</scope>
    <source>
        <strain evidence="1">Pm1</strain>
    </source>
</reference>
<evidence type="ECO:0000313" key="1">
    <source>
        <dbReference type="EMBL" id="CAK7894920.1"/>
    </source>
</evidence>
<dbReference type="EMBL" id="CAKLBY020000004">
    <property type="protein sequence ID" value="CAK7894920.1"/>
    <property type="molecule type" value="Genomic_DNA"/>
</dbReference>